<name>S8BWP0_DACHA</name>
<dbReference type="GO" id="GO:0016973">
    <property type="term" value="P:poly(A)+ mRNA export from nucleus"/>
    <property type="evidence" value="ECO:0007669"/>
    <property type="project" value="TreeGrafter"/>
</dbReference>
<dbReference type="PANTHER" id="PTHR46551">
    <property type="entry name" value="SAP DOMAIN-CONTAINING RIBONUCLEOPROTEIN"/>
    <property type="match status" value="1"/>
</dbReference>
<evidence type="ECO:0000256" key="2">
    <source>
        <dbReference type="ARBA" id="ARBA00046328"/>
    </source>
</evidence>
<dbReference type="SUPFAM" id="SSF68906">
    <property type="entry name" value="SAP domain"/>
    <property type="match status" value="1"/>
</dbReference>
<dbReference type="PROSITE" id="PS50800">
    <property type="entry name" value="SAP"/>
    <property type="match status" value="1"/>
</dbReference>
<dbReference type="OrthoDB" id="445357at2759"/>
<dbReference type="GO" id="GO:0005634">
    <property type="term" value="C:nucleus"/>
    <property type="evidence" value="ECO:0007669"/>
    <property type="project" value="TreeGrafter"/>
</dbReference>
<reference evidence="6" key="2">
    <citation type="submission" date="2013-04" db="EMBL/GenBank/DDBJ databases">
        <title>Genomic mechanisms accounting for the adaptation to parasitism in nematode-trapping fungi.</title>
        <authorList>
            <person name="Ahren D.G."/>
        </authorList>
    </citation>
    <scope>NUCLEOTIDE SEQUENCE [LARGE SCALE GENOMIC DNA]</scope>
    <source>
        <strain evidence="6">CBS 200.50</strain>
    </source>
</reference>
<dbReference type="SMART" id="SM00513">
    <property type="entry name" value="SAP"/>
    <property type="match status" value="1"/>
</dbReference>
<dbReference type="InterPro" id="IPR040746">
    <property type="entry name" value="THO1_MOS11_C"/>
</dbReference>
<dbReference type="InterPro" id="IPR052240">
    <property type="entry name" value="SAP_domain_ribonucleoprotein"/>
</dbReference>
<evidence type="ECO:0000313" key="6">
    <source>
        <dbReference type="Proteomes" id="UP000015100"/>
    </source>
</evidence>
<dbReference type="STRING" id="1284197.S8BWP0"/>
<evidence type="ECO:0000259" key="4">
    <source>
        <dbReference type="PROSITE" id="PS50800"/>
    </source>
</evidence>
<feature type="compositionally biased region" description="Basic and acidic residues" evidence="3">
    <location>
        <begin position="92"/>
        <end position="127"/>
    </location>
</feature>
<dbReference type="Proteomes" id="UP000015100">
    <property type="component" value="Unassembled WGS sequence"/>
</dbReference>
<accession>S8BWP0</accession>
<comment type="similarity">
    <text evidence="2">Belongs to the SAP domain-containing ribonucleoprotein family.</text>
</comment>
<feature type="region of interest" description="Disordered" evidence="3">
    <location>
        <begin position="190"/>
        <end position="246"/>
    </location>
</feature>
<evidence type="ECO:0000313" key="5">
    <source>
        <dbReference type="EMBL" id="EPS43853.1"/>
    </source>
</evidence>
<dbReference type="HOGENOM" id="CLU_063282_0_0_1"/>
<dbReference type="AlphaFoldDB" id="S8BWP0"/>
<dbReference type="InterPro" id="IPR036361">
    <property type="entry name" value="SAP_dom_sf"/>
</dbReference>
<dbReference type="EMBL" id="AQGS01000063">
    <property type="protein sequence ID" value="EPS43853.1"/>
    <property type="molecule type" value="Genomic_DNA"/>
</dbReference>
<keyword evidence="6" id="KW-1185">Reference proteome</keyword>
<dbReference type="eggNOG" id="KOG4259">
    <property type="taxonomic scope" value="Eukaryota"/>
</dbReference>
<comment type="caution">
    <text evidence="5">The sequence shown here is derived from an EMBL/GenBank/DDBJ whole genome shotgun (WGS) entry which is preliminary data.</text>
</comment>
<gene>
    <name evidence="5" type="ORF">H072_2111</name>
</gene>
<keyword evidence="1" id="KW-0597">Phosphoprotein</keyword>
<feature type="domain" description="SAP" evidence="4">
    <location>
        <begin position="4"/>
        <end position="38"/>
    </location>
</feature>
<feature type="region of interest" description="Disordered" evidence="3">
    <location>
        <begin position="33"/>
        <end position="163"/>
    </location>
</feature>
<dbReference type="OMA" id="ETPTKKH"/>
<feature type="compositionally biased region" description="Low complexity" evidence="3">
    <location>
        <begin position="75"/>
        <end position="91"/>
    </location>
</feature>
<dbReference type="Pfam" id="PF18592">
    <property type="entry name" value="Tho1_MOS11_C"/>
    <property type="match status" value="1"/>
</dbReference>
<dbReference type="Gene3D" id="1.10.720.30">
    <property type="entry name" value="SAP domain"/>
    <property type="match status" value="1"/>
</dbReference>
<dbReference type="InterPro" id="IPR003034">
    <property type="entry name" value="SAP_dom"/>
</dbReference>
<organism evidence="5 6">
    <name type="scientific">Dactylellina haptotyla (strain CBS 200.50)</name>
    <name type="common">Nematode-trapping fungus</name>
    <name type="synonym">Monacrosporium haptotylum</name>
    <dbReference type="NCBI Taxonomy" id="1284197"/>
    <lineage>
        <taxon>Eukaryota</taxon>
        <taxon>Fungi</taxon>
        <taxon>Dikarya</taxon>
        <taxon>Ascomycota</taxon>
        <taxon>Pezizomycotina</taxon>
        <taxon>Orbiliomycetes</taxon>
        <taxon>Orbiliales</taxon>
        <taxon>Orbiliaceae</taxon>
        <taxon>Dactylellina</taxon>
    </lineage>
</organism>
<sequence length="246" mass="26416">MTDYSKLKVTELKELLSGRELPTTGKKDELIARLTADDAAEAANGAPEPVEEAPPAPPAPPAPQTQPVEQKEAVVAAPQTTEPEAAASAPVEGEKKKFAFKRIDDDFDIPAKKQPETTNPEESKPTEPAEPVESFAAGLSSTDAESELEKRKKRAARFGMPVDDSVKLMERAKRFGGAADEDKTIKALDSALGENRGKKRAPETRIQNEPTKKSKDSSKPTASTKAIISDPNEKAKAEARAKRFGG</sequence>
<dbReference type="Pfam" id="PF02037">
    <property type="entry name" value="SAP"/>
    <property type="match status" value="1"/>
</dbReference>
<evidence type="ECO:0000256" key="3">
    <source>
        <dbReference type="SAM" id="MobiDB-lite"/>
    </source>
</evidence>
<reference evidence="5 6" key="1">
    <citation type="journal article" date="2013" name="PLoS Genet.">
        <title>Genomic mechanisms accounting for the adaptation to parasitism in nematode-trapping fungi.</title>
        <authorList>
            <person name="Meerupati T."/>
            <person name="Andersson K.M."/>
            <person name="Friman E."/>
            <person name="Kumar D."/>
            <person name="Tunlid A."/>
            <person name="Ahren D."/>
        </authorList>
    </citation>
    <scope>NUCLEOTIDE SEQUENCE [LARGE SCALE GENOMIC DNA]</scope>
    <source>
        <strain evidence="5 6">CBS 200.50</strain>
    </source>
</reference>
<protein>
    <recommendedName>
        <fullName evidence="4">SAP domain-containing protein</fullName>
    </recommendedName>
</protein>
<feature type="compositionally biased region" description="Pro residues" evidence="3">
    <location>
        <begin position="52"/>
        <end position="64"/>
    </location>
</feature>
<feature type="compositionally biased region" description="Basic and acidic residues" evidence="3">
    <location>
        <begin position="231"/>
        <end position="246"/>
    </location>
</feature>
<proteinExistence type="inferred from homology"/>
<dbReference type="PANTHER" id="PTHR46551:SF1">
    <property type="entry name" value="SAP DOMAIN-CONTAINING RIBONUCLEOPROTEIN"/>
    <property type="match status" value="1"/>
</dbReference>
<evidence type="ECO:0000256" key="1">
    <source>
        <dbReference type="ARBA" id="ARBA00022553"/>
    </source>
</evidence>